<evidence type="ECO:0000256" key="1">
    <source>
        <dbReference type="ARBA" id="ARBA00004141"/>
    </source>
</evidence>
<dbReference type="Pfam" id="PF02133">
    <property type="entry name" value="Transp_cyt_pur"/>
    <property type="match status" value="1"/>
</dbReference>
<gene>
    <name evidence="8" type="primary">codB</name>
    <name evidence="8" type="ORF">Lac1_28130</name>
</gene>
<dbReference type="InterPro" id="IPR030191">
    <property type="entry name" value="CodB"/>
</dbReference>
<feature type="transmembrane region" description="Helical" evidence="7">
    <location>
        <begin position="32"/>
        <end position="58"/>
    </location>
</feature>
<keyword evidence="5 7" id="KW-0472">Membrane</keyword>
<keyword evidence="3 7" id="KW-0812">Transmembrane</keyword>
<keyword evidence="9" id="KW-1185">Reference proteome</keyword>
<comment type="subcellular location">
    <subcellularLocation>
        <location evidence="1">Membrane</location>
        <topology evidence="1">Multi-pass membrane protein</topology>
    </subcellularLocation>
</comment>
<dbReference type="RefSeq" id="WP_316265692.1">
    <property type="nucleotide sequence ID" value="NZ_AP027742.1"/>
</dbReference>
<dbReference type="Proteomes" id="UP001305815">
    <property type="component" value="Chromosome"/>
</dbReference>
<keyword evidence="4 7" id="KW-1133">Transmembrane helix</keyword>
<reference evidence="9" key="1">
    <citation type="journal article" date="2023" name="Int. J. Syst. Evol. Microbiol.">
        <title>Claveliimonas bilis gen. nov., sp. nov., deoxycholic acid-producing bacteria isolated from human faeces, and reclassification of Sellimonas monacensis Zenner et al. 2021 as Claveliimonas monacensis comb. nov.</title>
        <authorList>
            <person name="Hisatomi A."/>
            <person name="Kastawa N.W.E.P.G."/>
            <person name="Song I."/>
            <person name="Ohkuma M."/>
            <person name="Fukiya S."/>
            <person name="Sakamoto M."/>
        </authorList>
    </citation>
    <scope>NUCLEOTIDE SEQUENCE [LARGE SCALE GENOMIC DNA]</scope>
    <source>
        <strain evidence="9">12BBH14</strain>
    </source>
</reference>
<protein>
    <submittedName>
        <fullName evidence="8">Cytosine permease</fullName>
    </submittedName>
</protein>
<dbReference type="PANTHER" id="PTHR30569">
    <property type="entry name" value="CYTOSINE TRANSPORTER CODB"/>
    <property type="match status" value="1"/>
</dbReference>
<dbReference type="InterPro" id="IPR001248">
    <property type="entry name" value="Pur-cyt_permease"/>
</dbReference>
<sequence>MGSVNNVSEKKTVHSSNDNATQRVPEAEQKGFWSVAFVCAGFCICMSGLYTGSAIAFGMNFRDAIIATLVGNIILSVYGGLIGAAGAREGVSSSILARHSFGREGSKVIGILLAVVMAGWYAVQVGFFGSTMSALFPEGGFITSQYVAAAWGGILMMLTAYFGYKGLNILSYIAVPLIFILSVVGVGLAIKGAGGWAAVQNVVPTEPMTIGTAIVTIVGSFAGGAAAQSDITRYAKDWKASWGGTIFGYLIANTFIIMSGYLITATTGESDLPVAFLAMGLGVAALLILILAQWTTNDNNLYTASLGLSNCLPFPKKKIVIVTGLLATLTGTLGLADYFSTWLNVLGVALPPVAGVIICDYYLIRHRHYEYGPGTKYCKVNIWAFAGMIIGMIVGFTVNAGIASINSLVVSVVAYLILMKIFSKSGQGIIGEEIEEEEIRE</sequence>
<feature type="transmembrane region" description="Helical" evidence="7">
    <location>
        <begin position="64"/>
        <end position="87"/>
    </location>
</feature>
<feature type="transmembrane region" description="Helical" evidence="7">
    <location>
        <begin position="240"/>
        <end position="262"/>
    </location>
</feature>
<feature type="transmembrane region" description="Helical" evidence="7">
    <location>
        <begin position="108"/>
        <end position="129"/>
    </location>
</feature>
<accession>A0ABN6YZJ9</accession>
<evidence type="ECO:0000313" key="9">
    <source>
        <dbReference type="Proteomes" id="UP001305815"/>
    </source>
</evidence>
<evidence type="ECO:0000256" key="5">
    <source>
        <dbReference type="ARBA" id="ARBA00023136"/>
    </source>
</evidence>
<comment type="similarity">
    <text evidence="2">Belongs to the purine-cytosine permease (2.A.39) family.</text>
</comment>
<dbReference type="PANTHER" id="PTHR30569:SF0">
    <property type="entry name" value="CYTOSINE PERMEASE"/>
    <property type="match status" value="1"/>
</dbReference>
<feature type="transmembrane region" description="Helical" evidence="7">
    <location>
        <begin position="210"/>
        <end position="228"/>
    </location>
</feature>
<feature type="transmembrane region" description="Helical" evidence="7">
    <location>
        <begin position="141"/>
        <end position="162"/>
    </location>
</feature>
<feature type="transmembrane region" description="Helical" evidence="7">
    <location>
        <begin position="319"/>
        <end position="336"/>
    </location>
</feature>
<evidence type="ECO:0000256" key="7">
    <source>
        <dbReference type="SAM" id="Phobius"/>
    </source>
</evidence>
<dbReference type="Gene3D" id="1.10.4160.10">
    <property type="entry name" value="Hydantoin permease"/>
    <property type="match status" value="1"/>
</dbReference>
<evidence type="ECO:0000256" key="2">
    <source>
        <dbReference type="ARBA" id="ARBA00008974"/>
    </source>
</evidence>
<evidence type="ECO:0000313" key="8">
    <source>
        <dbReference type="EMBL" id="BDZ78630.1"/>
    </source>
</evidence>
<dbReference type="EMBL" id="AP027742">
    <property type="protein sequence ID" value="BDZ78630.1"/>
    <property type="molecule type" value="Genomic_DNA"/>
</dbReference>
<evidence type="ECO:0000256" key="4">
    <source>
        <dbReference type="ARBA" id="ARBA00022989"/>
    </source>
</evidence>
<organism evidence="8 9">
    <name type="scientific">Claveliimonas bilis</name>
    <dbReference type="NCBI Taxonomy" id="3028070"/>
    <lineage>
        <taxon>Bacteria</taxon>
        <taxon>Bacillati</taxon>
        <taxon>Bacillota</taxon>
        <taxon>Clostridia</taxon>
        <taxon>Lachnospirales</taxon>
        <taxon>Lachnospiraceae</taxon>
        <taxon>Claveliimonas</taxon>
    </lineage>
</organism>
<feature type="transmembrane region" description="Helical" evidence="7">
    <location>
        <begin position="376"/>
        <end position="394"/>
    </location>
</feature>
<proteinExistence type="inferred from homology"/>
<evidence type="ECO:0000256" key="3">
    <source>
        <dbReference type="ARBA" id="ARBA00022692"/>
    </source>
</evidence>
<dbReference type="CDD" id="cd11484">
    <property type="entry name" value="SLC-NCS1sbd_CobB-like"/>
    <property type="match status" value="1"/>
</dbReference>
<name>A0ABN6YZJ9_9FIRM</name>
<feature type="transmembrane region" description="Helical" evidence="7">
    <location>
        <begin position="274"/>
        <end position="292"/>
    </location>
</feature>
<feature type="transmembrane region" description="Helical" evidence="7">
    <location>
        <begin position="342"/>
        <end position="364"/>
    </location>
</feature>
<evidence type="ECO:0000256" key="6">
    <source>
        <dbReference type="SAM" id="MobiDB-lite"/>
    </source>
</evidence>
<feature type="transmembrane region" description="Helical" evidence="7">
    <location>
        <begin position="169"/>
        <end position="190"/>
    </location>
</feature>
<feature type="region of interest" description="Disordered" evidence="6">
    <location>
        <begin position="1"/>
        <end position="22"/>
    </location>
</feature>
<feature type="transmembrane region" description="Helical" evidence="7">
    <location>
        <begin position="400"/>
        <end position="418"/>
    </location>
</feature>